<dbReference type="PANTHER" id="PTHR46491:SF3">
    <property type="entry name" value="CDGSH IRON-SULFUR DOMAIN-CONTAINING PROTEIN 3, MITOCHONDRIAL"/>
    <property type="match status" value="1"/>
</dbReference>
<dbReference type="SMART" id="SM00704">
    <property type="entry name" value="ZnF_CDGSH"/>
    <property type="match status" value="2"/>
</dbReference>
<feature type="compositionally biased region" description="Polar residues" evidence="6">
    <location>
        <begin position="1"/>
        <end position="15"/>
    </location>
</feature>
<dbReference type="GeneID" id="25911673"/>
<evidence type="ECO:0000259" key="7">
    <source>
        <dbReference type="SMART" id="SM00704"/>
    </source>
</evidence>
<evidence type="ECO:0000256" key="5">
    <source>
        <dbReference type="ARBA" id="ARBA00034078"/>
    </source>
</evidence>
<dbReference type="InterPro" id="IPR052950">
    <property type="entry name" value="CISD"/>
</dbReference>
<dbReference type="InterPro" id="IPR018967">
    <property type="entry name" value="FeS-contain_CDGSH-typ"/>
</dbReference>
<dbReference type="eggNOG" id="KOG4605">
    <property type="taxonomic scope" value="Eukaryota"/>
</dbReference>
<dbReference type="InterPro" id="IPR042216">
    <property type="entry name" value="MitoNEET_CISD"/>
</dbReference>
<protein>
    <recommendedName>
        <fullName evidence="7">Iron-binding zinc finger CDGSH type domain-containing protein</fullName>
    </recommendedName>
</protein>
<dbReference type="PANTHER" id="PTHR46491">
    <property type="entry name" value="CDGSH IRON SULFUR DOMAIN PROTEIN HOMOLOG"/>
    <property type="match status" value="1"/>
</dbReference>
<name>A0A0L0FHR5_9EUKA</name>
<evidence type="ECO:0000256" key="6">
    <source>
        <dbReference type="SAM" id="MobiDB-lite"/>
    </source>
</evidence>
<proteinExistence type="predicted"/>
<accession>A0A0L0FHR5</accession>
<evidence type="ECO:0000256" key="3">
    <source>
        <dbReference type="ARBA" id="ARBA00023004"/>
    </source>
</evidence>
<reference evidence="8 9" key="1">
    <citation type="submission" date="2011-02" db="EMBL/GenBank/DDBJ databases">
        <title>The Genome Sequence of Sphaeroforma arctica JP610.</title>
        <authorList>
            <consortium name="The Broad Institute Genome Sequencing Platform"/>
            <person name="Russ C."/>
            <person name="Cuomo C."/>
            <person name="Young S.K."/>
            <person name="Zeng Q."/>
            <person name="Gargeya S."/>
            <person name="Alvarado L."/>
            <person name="Berlin A."/>
            <person name="Chapman S.B."/>
            <person name="Chen Z."/>
            <person name="Freedman E."/>
            <person name="Gellesch M."/>
            <person name="Goldberg J."/>
            <person name="Griggs A."/>
            <person name="Gujja S."/>
            <person name="Heilman E."/>
            <person name="Heiman D."/>
            <person name="Howarth C."/>
            <person name="Mehta T."/>
            <person name="Neiman D."/>
            <person name="Pearson M."/>
            <person name="Roberts A."/>
            <person name="Saif S."/>
            <person name="Shea T."/>
            <person name="Shenoy N."/>
            <person name="Sisk P."/>
            <person name="Stolte C."/>
            <person name="Sykes S."/>
            <person name="White J."/>
            <person name="Yandava C."/>
            <person name="Burger G."/>
            <person name="Gray M.W."/>
            <person name="Holland P.W.H."/>
            <person name="King N."/>
            <person name="Lang F.B.F."/>
            <person name="Roger A.J."/>
            <person name="Ruiz-Trillo I."/>
            <person name="Haas B."/>
            <person name="Nusbaum C."/>
            <person name="Birren B."/>
        </authorList>
    </citation>
    <scope>NUCLEOTIDE SEQUENCE [LARGE SCALE GENOMIC DNA]</scope>
    <source>
        <strain evidence="8 9">JP610</strain>
    </source>
</reference>
<feature type="domain" description="Iron-binding zinc finger CDGSH type" evidence="7">
    <location>
        <begin position="204"/>
        <end position="242"/>
    </location>
</feature>
<organism evidence="8 9">
    <name type="scientific">Sphaeroforma arctica JP610</name>
    <dbReference type="NCBI Taxonomy" id="667725"/>
    <lineage>
        <taxon>Eukaryota</taxon>
        <taxon>Ichthyosporea</taxon>
        <taxon>Ichthyophonida</taxon>
        <taxon>Sphaeroforma</taxon>
    </lineage>
</organism>
<dbReference type="OrthoDB" id="15717at2759"/>
<dbReference type="EMBL" id="KQ243151">
    <property type="protein sequence ID" value="KNC76324.1"/>
    <property type="molecule type" value="Genomic_DNA"/>
</dbReference>
<evidence type="ECO:0000313" key="9">
    <source>
        <dbReference type="Proteomes" id="UP000054560"/>
    </source>
</evidence>
<evidence type="ECO:0000256" key="1">
    <source>
        <dbReference type="ARBA" id="ARBA00022714"/>
    </source>
</evidence>
<dbReference type="Gene3D" id="3.40.5.90">
    <property type="entry name" value="CDGSH iron-sulfur domain, mitoNEET-type"/>
    <property type="match status" value="2"/>
</dbReference>
<dbReference type="GO" id="GO:0051537">
    <property type="term" value="F:2 iron, 2 sulfur cluster binding"/>
    <property type="evidence" value="ECO:0007669"/>
    <property type="project" value="UniProtKB-KW"/>
</dbReference>
<feature type="region of interest" description="Disordered" evidence="6">
    <location>
        <begin position="93"/>
        <end position="112"/>
    </location>
</feature>
<keyword evidence="4" id="KW-0411">Iron-sulfur</keyword>
<comment type="cofactor">
    <cofactor evidence="5">
        <name>[2Fe-2S] cluster</name>
        <dbReference type="ChEBI" id="CHEBI:190135"/>
    </cofactor>
</comment>
<dbReference type="AlphaFoldDB" id="A0A0L0FHR5"/>
<evidence type="ECO:0000256" key="4">
    <source>
        <dbReference type="ARBA" id="ARBA00023014"/>
    </source>
</evidence>
<sequence length="330" mass="34937">MNATSPHNSATGTSTTEEKQPAGAINKTLAGTISQTSCSNANMGSASAVSPGAVSKAISKRTPKVDDLFTVSGHLLKAFPDDDLNEKVAEVQGRRGVNHNDNASTRSISSRASKVSSTLDAIRAVPTSTSLGDKEASRSYTDDSGGDVIGILAVQTNFEAECEKNSLTGKSLAVGSVLSRISGRARDGKMAMNGTRLHPHPAVWGPINVKNLKPGSEVLYCTCGLSRSQPFCDWSHVGTGFKPLEWTVPGRKDSSVGCKALKLCGAQRSQAMFSLCGCKQTRTPPFCDASHTSVAHEVNVRQKQCPNNHEEIKKLCTDCGSDCRDPGLVW</sequence>
<dbReference type="GO" id="GO:0005739">
    <property type="term" value="C:mitochondrion"/>
    <property type="evidence" value="ECO:0007669"/>
    <property type="project" value="TreeGrafter"/>
</dbReference>
<feature type="domain" description="Iron-binding zinc finger CDGSH type" evidence="7">
    <location>
        <begin position="264"/>
        <end position="297"/>
    </location>
</feature>
<dbReference type="GO" id="GO:0046872">
    <property type="term" value="F:metal ion binding"/>
    <property type="evidence" value="ECO:0007669"/>
    <property type="project" value="UniProtKB-KW"/>
</dbReference>
<keyword evidence="1" id="KW-0001">2Fe-2S</keyword>
<dbReference type="RefSeq" id="XP_014150226.1">
    <property type="nucleotide sequence ID" value="XM_014294751.1"/>
</dbReference>
<keyword evidence="9" id="KW-1185">Reference proteome</keyword>
<feature type="region of interest" description="Disordered" evidence="6">
    <location>
        <begin position="1"/>
        <end position="25"/>
    </location>
</feature>
<dbReference type="Pfam" id="PF09360">
    <property type="entry name" value="zf-CDGSH"/>
    <property type="match status" value="1"/>
</dbReference>
<gene>
    <name evidence="8" type="ORF">SARC_11169</name>
</gene>
<feature type="compositionally biased region" description="Low complexity" evidence="6">
    <location>
        <begin position="103"/>
        <end position="112"/>
    </location>
</feature>
<evidence type="ECO:0000256" key="2">
    <source>
        <dbReference type="ARBA" id="ARBA00022723"/>
    </source>
</evidence>
<keyword evidence="3" id="KW-0408">Iron</keyword>
<keyword evidence="2" id="KW-0479">Metal-binding</keyword>
<dbReference type="Proteomes" id="UP000054560">
    <property type="component" value="Unassembled WGS sequence"/>
</dbReference>
<evidence type="ECO:0000313" key="8">
    <source>
        <dbReference type="EMBL" id="KNC76324.1"/>
    </source>
</evidence>
<dbReference type="STRING" id="667725.A0A0L0FHR5"/>